<sequence length="251" mass="27184">MKGENVPSPSPTPHAVVVPFPAQGHVNALLHFADLLRARGFFITFVNTEWTEKRILRSSKQFLDRSNFRFLSFSDGLPAEDGRTTQPGEVLASLPKCGAALEEVLRSCGGVPPVTCIVTDSFMSCTVSVSVNMGVPRVVFWPLCAAASITQKYANLLISQGHIPVKVTESRGSEKMICGLPGNIPDLWPSDLISFYREQCESDAIFTAMLYEAQQSNEADYVLINTFEELEGRDAAAALSANGCPSLAIGP</sequence>
<name>A0AA38FE72_TAXCH</name>
<dbReference type="SUPFAM" id="SSF53756">
    <property type="entry name" value="UDP-Glycosyltransferase/glycogen phosphorylase"/>
    <property type="match status" value="1"/>
</dbReference>
<dbReference type="PANTHER" id="PTHR11926:SF1392">
    <property type="entry name" value="GLYCOSYLTRANSFERASE"/>
    <property type="match status" value="1"/>
</dbReference>
<proteinExistence type="inferred from homology"/>
<dbReference type="Proteomes" id="UP000824469">
    <property type="component" value="Unassembled WGS sequence"/>
</dbReference>
<dbReference type="InterPro" id="IPR058980">
    <property type="entry name" value="Glyco_transf_N"/>
</dbReference>
<evidence type="ECO:0000313" key="3">
    <source>
        <dbReference type="EMBL" id="KAH9303084.1"/>
    </source>
</evidence>
<dbReference type="AlphaFoldDB" id="A0AA38FE72"/>
<evidence type="ECO:0000256" key="1">
    <source>
        <dbReference type="ARBA" id="ARBA00009995"/>
    </source>
</evidence>
<comment type="caution">
    <text evidence="3">The sequence shown here is derived from an EMBL/GenBank/DDBJ whole genome shotgun (WGS) entry which is preliminary data.</text>
</comment>
<dbReference type="Pfam" id="PF26168">
    <property type="entry name" value="Glyco_transf_N"/>
    <property type="match status" value="1"/>
</dbReference>
<gene>
    <name evidence="3" type="ORF">KI387_014667</name>
</gene>
<dbReference type="Gene3D" id="3.40.50.2000">
    <property type="entry name" value="Glycogen Phosphorylase B"/>
    <property type="match status" value="1"/>
</dbReference>
<protein>
    <recommendedName>
        <fullName evidence="2">Glycosyltransferase N-terminal domain-containing protein</fullName>
    </recommendedName>
</protein>
<evidence type="ECO:0000259" key="2">
    <source>
        <dbReference type="Pfam" id="PF26168"/>
    </source>
</evidence>
<feature type="non-terminal residue" evidence="3">
    <location>
        <position position="251"/>
    </location>
</feature>
<accession>A0AA38FE72</accession>
<feature type="domain" description="Glycosyltransferase N-terminal" evidence="2">
    <location>
        <begin position="16"/>
        <end position="75"/>
    </location>
</feature>
<evidence type="ECO:0000313" key="4">
    <source>
        <dbReference type="Proteomes" id="UP000824469"/>
    </source>
</evidence>
<dbReference type="GO" id="GO:0080043">
    <property type="term" value="F:quercetin 3-O-glucosyltransferase activity"/>
    <property type="evidence" value="ECO:0007669"/>
    <property type="project" value="TreeGrafter"/>
</dbReference>
<dbReference type="GO" id="GO:0080044">
    <property type="term" value="F:quercetin 7-O-glucosyltransferase activity"/>
    <property type="evidence" value="ECO:0007669"/>
    <property type="project" value="TreeGrafter"/>
</dbReference>
<reference evidence="3 4" key="1">
    <citation type="journal article" date="2021" name="Nat. Plants">
        <title>The Taxus genome provides insights into paclitaxel biosynthesis.</title>
        <authorList>
            <person name="Xiong X."/>
            <person name="Gou J."/>
            <person name="Liao Q."/>
            <person name="Li Y."/>
            <person name="Zhou Q."/>
            <person name="Bi G."/>
            <person name="Li C."/>
            <person name="Du R."/>
            <person name="Wang X."/>
            <person name="Sun T."/>
            <person name="Guo L."/>
            <person name="Liang H."/>
            <person name="Lu P."/>
            <person name="Wu Y."/>
            <person name="Zhang Z."/>
            <person name="Ro D.K."/>
            <person name="Shang Y."/>
            <person name="Huang S."/>
            <person name="Yan J."/>
        </authorList>
    </citation>
    <scope>NUCLEOTIDE SEQUENCE [LARGE SCALE GENOMIC DNA]</scope>
    <source>
        <strain evidence="3">Ta-2019</strain>
    </source>
</reference>
<dbReference type="PANTHER" id="PTHR11926">
    <property type="entry name" value="GLUCOSYL/GLUCURONOSYL TRANSFERASES"/>
    <property type="match status" value="1"/>
</dbReference>
<organism evidence="3 4">
    <name type="scientific">Taxus chinensis</name>
    <name type="common">Chinese yew</name>
    <name type="synonym">Taxus wallichiana var. chinensis</name>
    <dbReference type="NCBI Taxonomy" id="29808"/>
    <lineage>
        <taxon>Eukaryota</taxon>
        <taxon>Viridiplantae</taxon>
        <taxon>Streptophyta</taxon>
        <taxon>Embryophyta</taxon>
        <taxon>Tracheophyta</taxon>
        <taxon>Spermatophyta</taxon>
        <taxon>Pinopsida</taxon>
        <taxon>Pinidae</taxon>
        <taxon>Conifers II</taxon>
        <taxon>Cupressales</taxon>
        <taxon>Taxaceae</taxon>
        <taxon>Taxus</taxon>
    </lineage>
</organism>
<dbReference type="EMBL" id="JAHRHJ020000009">
    <property type="protein sequence ID" value="KAH9303084.1"/>
    <property type="molecule type" value="Genomic_DNA"/>
</dbReference>
<comment type="similarity">
    <text evidence="1">Belongs to the UDP-glycosyltransferase family.</text>
</comment>
<keyword evidence="4" id="KW-1185">Reference proteome</keyword>